<sequence length="489" mass="51183">MAELGGDANTPESGRRRGPGVPARASAPREAPDGSPEAAALLGEQLRALRERTGLVMRAFVSKYGYSQTTISRYERGGRLPRKAYLDCLLGEVSRRGNPPLAPEDVQATYDLYRKALGPAGGRNALLREVFELELRNEQLSVQTTGLYTEAAAYKARVQELEARIAAGGAARPGEEEQLRREGAELARRRTELEAEQRTVQQRINRLEQLLPLDDEDTALVPPPPPVVPPFVPPGEHGGRQGRRVSVTQWILGAGLAVALALLTVIAVHLWSPGSADSPVSSASSDSSDPADPADSAGSSGGDGRTAPSSDSATDAASDPAAGADGGGDGGGVGDGASTAPSASATSWTRQYHDTSITLPPVEDVGCQLASMDFDPPRGYEGSADAVSGTPDDLTVQTACVGMPTNITLYAVAWGTSSAREPGPAQCLDDANRNALPRKQALSKITVGSAYCLVTRKQSLAWFKVTAKPGSQQQGLTVVATLWTPPEGS</sequence>
<feature type="coiled-coil region" evidence="1">
    <location>
        <begin position="176"/>
        <end position="210"/>
    </location>
</feature>
<name>A0ABV8T8P3_9ACTN</name>
<dbReference type="SUPFAM" id="SSF47413">
    <property type="entry name" value="lambda repressor-like DNA-binding domains"/>
    <property type="match status" value="1"/>
</dbReference>
<proteinExistence type="predicted"/>
<dbReference type="Pfam" id="PF13560">
    <property type="entry name" value="HTH_31"/>
    <property type="match status" value="1"/>
</dbReference>
<evidence type="ECO:0000313" key="5">
    <source>
        <dbReference type="Proteomes" id="UP001595824"/>
    </source>
</evidence>
<accession>A0ABV8T8P3</accession>
<feature type="region of interest" description="Disordered" evidence="2">
    <location>
        <begin position="275"/>
        <end position="351"/>
    </location>
</feature>
<dbReference type="Proteomes" id="UP001595824">
    <property type="component" value="Unassembled WGS sequence"/>
</dbReference>
<reference evidence="5" key="1">
    <citation type="journal article" date="2019" name="Int. J. Syst. Evol. Microbiol.">
        <title>The Global Catalogue of Microorganisms (GCM) 10K type strain sequencing project: providing services to taxonomists for standard genome sequencing and annotation.</title>
        <authorList>
            <consortium name="The Broad Institute Genomics Platform"/>
            <consortium name="The Broad Institute Genome Sequencing Center for Infectious Disease"/>
            <person name="Wu L."/>
            <person name="Ma J."/>
        </authorList>
    </citation>
    <scope>NUCLEOTIDE SEQUENCE [LARGE SCALE GENOMIC DNA]</scope>
    <source>
        <strain evidence="5">PCU 347</strain>
    </source>
</reference>
<dbReference type="RefSeq" id="WP_381736884.1">
    <property type="nucleotide sequence ID" value="NZ_JBHSDP010000005.1"/>
</dbReference>
<feature type="compositionally biased region" description="Low complexity" evidence="2">
    <location>
        <begin position="275"/>
        <end position="298"/>
    </location>
</feature>
<feature type="compositionally biased region" description="Gly residues" evidence="2">
    <location>
        <begin position="324"/>
        <end position="335"/>
    </location>
</feature>
<feature type="compositionally biased region" description="Low complexity" evidence="2">
    <location>
        <begin position="336"/>
        <end position="347"/>
    </location>
</feature>
<keyword evidence="1" id="KW-0175">Coiled coil</keyword>
<feature type="region of interest" description="Disordered" evidence="2">
    <location>
        <begin position="1"/>
        <end position="36"/>
    </location>
</feature>
<evidence type="ECO:0000256" key="2">
    <source>
        <dbReference type="SAM" id="MobiDB-lite"/>
    </source>
</evidence>
<keyword evidence="3" id="KW-0472">Membrane</keyword>
<feature type="compositionally biased region" description="Low complexity" evidence="2">
    <location>
        <begin position="19"/>
        <end position="29"/>
    </location>
</feature>
<feature type="compositionally biased region" description="Low complexity" evidence="2">
    <location>
        <begin position="306"/>
        <end position="323"/>
    </location>
</feature>
<feature type="transmembrane region" description="Helical" evidence="3">
    <location>
        <begin position="250"/>
        <end position="271"/>
    </location>
</feature>
<evidence type="ECO:0000256" key="1">
    <source>
        <dbReference type="SAM" id="Coils"/>
    </source>
</evidence>
<keyword evidence="3" id="KW-0812">Transmembrane</keyword>
<comment type="caution">
    <text evidence="4">The sequence shown here is derived from an EMBL/GenBank/DDBJ whole genome shotgun (WGS) entry which is preliminary data.</text>
</comment>
<keyword evidence="5" id="KW-1185">Reference proteome</keyword>
<keyword evidence="3" id="KW-1133">Transmembrane helix</keyword>
<evidence type="ECO:0000313" key="4">
    <source>
        <dbReference type="EMBL" id="MFC4326962.1"/>
    </source>
</evidence>
<dbReference type="Gene3D" id="1.10.260.40">
    <property type="entry name" value="lambda repressor-like DNA-binding domains"/>
    <property type="match status" value="1"/>
</dbReference>
<protein>
    <submittedName>
        <fullName evidence="4">Helix-turn-helix domain-containing protein</fullName>
    </submittedName>
</protein>
<gene>
    <name evidence="4" type="ORF">ACFPC0_03775</name>
</gene>
<dbReference type="CDD" id="cd00093">
    <property type="entry name" value="HTH_XRE"/>
    <property type="match status" value="1"/>
</dbReference>
<evidence type="ECO:0000256" key="3">
    <source>
        <dbReference type="SAM" id="Phobius"/>
    </source>
</evidence>
<dbReference type="InterPro" id="IPR010982">
    <property type="entry name" value="Lambda_DNA-bd_dom_sf"/>
</dbReference>
<dbReference type="SUPFAM" id="SSF56954">
    <property type="entry name" value="Outer membrane efflux proteins (OEP)"/>
    <property type="match status" value="1"/>
</dbReference>
<organism evidence="4 5">
    <name type="scientific">Streptomyces andamanensis</name>
    <dbReference type="NCBI Taxonomy" id="1565035"/>
    <lineage>
        <taxon>Bacteria</taxon>
        <taxon>Bacillati</taxon>
        <taxon>Actinomycetota</taxon>
        <taxon>Actinomycetes</taxon>
        <taxon>Kitasatosporales</taxon>
        <taxon>Streptomycetaceae</taxon>
        <taxon>Streptomyces</taxon>
    </lineage>
</organism>
<dbReference type="EMBL" id="JBHSDP010000005">
    <property type="protein sequence ID" value="MFC4326962.1"/>
    <property type="molecule type" value="Genomic_DNA"/>
</dbReference>
<dbReference type="InterPro" id="IPR001387">
    <property type="entry name" value="Cro/C1-type_HTH"/>
</dbReference>